<dbReference type="OrthoDB" id="415015at2759"/>
<feature type="coiled-coil region" evidence="1">
    <location>
        <begin position="57"/>
        <end position="84"/>
    </location>
</feature>
<dbReference type="EMBL" id="CACTIH010001973">
    <property type="protein sequence ID" value="CAA2970412.1"/>
    <property type="molecule type" value="Genomic_DNA"/>
</dbReference>
<protein>
    <recommendedName>
        <fullName evidence="3">NOG C-terminal domain-containing protein</fullName>
    </recommendedName>
</protein>
<reference evidence="4 5" key="1">
    <citation type="submission" date="2019-12" db="EMBL/GenBank/DDBJ databases">
        <authorList>
            <person name="Alioto T."/>
            <person name="Alioto T."/>
            <person name="Gomez Garrido J."/>
        </authorList>
    </citation>
    <scope>NUCLEOTIDE SEQUENCE [LARGE SCALE GENOMIC DNA]</scope>
</reference>
<comment type="caution">
    <text evidence="4">The sequence shown here is derived from an EMBL/GenBank/DDBJ whole genome shotgun (WGS) entry which is preliminary data.</text>
</comment>
<feature type="region of interest" description="Disordered" evidence="2">
    <location>
        <begin position="147"/>
        <end position="180"/>
    </location>
</feature>
<gene>
    <name evidence="4" type="ORF">OLEA9_A119422</name>
</gene>
<dbReference type="Gramene" id="OE9A119422T1">
    <property type="protein sequence ID" value="OE9A119422C1"/>
    <property type="gene ID" value="OE9A119422"/>
</dbReference>
<sequence length="223" mass="25767">MAWLHDIHPFNGDLLHVLFKFAVGQISTARNLIVLHSSRLFSTSSKGRPPGIPWAVLEVKVRKAEQSEEKQKTLEKDLENQNIGAGIYSANLRKHYILAKNEWKEDIMPGILIGHKMILRWMGILKNKRHWQKSERKKSRLTQQYRMKKNTAESRPTVRRKCGRDGQFTSEGMRRQQSTLGLDPTLAINHARSKSCNCKRERSIDRRDQNGTDYLAVDVPPTK</sequence>
<accession>A0A8S0QXA2</accession>
<feature type="compositionally biased region" description="Polar residues" evidence="2">
    <location>
        <begin position="167"/>
        <end position="180"/>
    </location>
</feature>
<dbReference type="InterPro" id="IPR012973">
    <property type="entry name" value="NOG_C"/>
</dbReference>
<evidence type="ECO:0000256" key="2">
    <source>
        <dbReference type="SAM" id="MobiDB-lite"/>
    </source>
</evidence>
<evidence type="ECO:0000259" key="3">
    <source>
        <dbReference type="Pfam" id="PF08155"/>
    </source>
</evidence>
<organism evidence="4 5">
    <name type="scientific">Olea europaea subsp. europaea</name>
    <dbReference type="NCBI Taxonomy" id="158383"/>
    <lineage>
        <taxon>Eukaryota</taxon>
        <taxon>Viridiplantae</taxon>
        <taxon>Streptophyta</taxon>
        <taxon>Embryophyta</taxon>
        <taxon>Tracheophyta</taxon>
        <taxon>Spermatophyta</taxon>
        <taxon>Magnoliopsida</taxon>
        <taxon>eudicotyledons</taxon>
        <taxon>Gunneridae</taxon>
        <taxon>Pentapetalae</taxon>
        <taxon>asterids</taxon>
        <taxon>lamiids</taxon>
        <taxon>Lamiales</taxon>
        <taxon>Oleaceae</taxon>
        <taxon>Oleeae</taxon>
        <taxon>Olea</taxon>
    </lineage>
</organism>
<proteinExistence type="predicted"/>
<evidence type="ECO:0000313" key="5">
    <source>
        <dbReference type="Proteomes" id="UP000594638"/>
    </source>
</evidence>
<dbReference type="AlphaFoldDB" id="A0A8S0QXA2"/>
<keyword evidence="1" id="KW-0175">Coiled coil</keyword>
<evidence type="ECO:0000313" key="4">
    <source>
        <dbReference type="EMBL" id="CAA2970412.1"/>
    </source>
</evidence>
<dbReference type="Proteomes" id="UP000594638">
    <property type="component" value="Unassembled WGS sequence"/>
</dbReference>
<feature type="domain" description="NOG C-terminal" evidence="3">
    <location>
        <begin position="72"/>
        <end position="115"/>
    </location>
</feature>
<name>A0A8S0QXA2_OLEEU</name>
<keyword evidence="5" id="KW-1185">Reference proteome</keyword>
<evidence type="ECO:0000256" key="1">
    <source>
        <dbReference type="SAM" id="Coils"/>
    </source>
</evidence>
<dbReference type="Pfam" id="PF08155">
    <property type="entry name" value="NOGCT"/>
    <property type="match status" value="1"/>
</dbReference>